<dbReference type="RefSeq" id="WP_059954083.1">
    <property type="nucleotide sequence ID" value="NZ_LPBJ01000047.1"/>
</dbReference>
<dbReference type="Proteomes" id="UP000056453">
    <property type="component" value="Unassembled WGS sequence"/>
</dbReference>
<dbReference type="AlphaFoldDB" id="A0AAW3MYT1"/>
<comment type="caution">
    <text evidence="1">The sequence shown here is derived from an EMBL/GenBank/DDBJ whole genome shotgun (WGS) entry which is preliminary data.</text>
</comment>
<sequence>MGEYAEQHIEQYISGRFGIPMPKQREYPKTTKAAIAGQLFHIVEVMPGTGMKTNRTAGMKLVVCDRDETSYWVWASQQVSGIAKDVCKVLEANLKLADALARTGRKPYGPKAES</sequence>
<organism evidence="1 2">
    <name type="scientific">Burkholderia ubonensis</name>
    <dbReference type="NCBI Taxonomy" id="101571"/>
    <lineage>
        <taxon>Bacteria</taxon>
        <taxon>Pseudomonadati</taxon>
        <taxon>Pseudomonadota</taxon>
        <taxon>Betaproteobacteria</taxon>
        <taxon>Burkholderiales</taxon>
        <taxon>Burkholderiaceae</taxon>
        <taxon>Burkholderia</taxon>
        <taxon>Burkholderia cepacia complex</taxon>
    </lineage>
</organism>
<gene>
    <name evidence="1" type="ORF">WJ96_05245</name>
</gene>
<name>A0AAW3MYT1_9BURK</name>
<evidence type="ECO:0000313" key="1">
    <source>
        <dbReference type="EMBL" id="KVP97977.1"/>
    </source>
</evidence>
<protein>
    <submittedName>
        <fullName evidence="1">Uncharacterized protein</fullName>
    </submittedName>
</protein>
<proteinExistence type="predicted"/>
<accession>A0AAW3MYT1</accession>
<dbReference type="EMBL" id="LPBJ01000047">
    <property type="protein sequence ID" value="KVP97977.1"/>
    <property type="molecule type" value="Genomic_DNA"/>
</dbReference>
<keyword evidence="2" id="KW-1185">Reference proteome</keyword>
<evidence type="ECO:0000313" key="2">
    <source>
        <dbReference type="Proteomes" id="UP000056453"/>
    </source>
</evidence>
<reference evidence="1 2" key="1">
    <citation type="submission" date="2015-11" db="EMBL/GenBank/DDBJ databases">
        <title>Expanding the genomic diversity of Burkholderia species for the development of highly accurate diagnostics.</title>
        <authorList>
            <person name="Sahl J."/>
            <person name="Keim P."/>
            <person name="Wagner D."/>
        </authorList>
    </citation>
    <scope>NUCLEOTIDE SEQUENCE [LARGE SCALE GENOMIC DNA]</scope>
    <source>
        <strain evidence="1 2">MSMB1808WGS</strain>
    </source>
</reference>